<feature type="compositionally biased region" description="Basic and acidic residues" evidence="1">
    <location>
        <begin position="34"/>
        <end position="45"/>
    </location>
</feature>
<reference evidence="2" key="1">
    <citation type="journal article" date="2022" name="bioRxiv">
        <title>Sequencing and chromosome-scale assembly of the giantPleurodeles waltlgenome.</title>
        <authorList>
            <person name="Brown T."/>
            <person name="Elewa A."/>
            <person name="Iarovenko S."/>
            <person name="Subramanian E."/>
            <person name="Araus A.J."/>
            <person name="Petzold A."/>
            <person name="Susuki M."/>
            <person name="Suzuki K.-i.T."/>
            <person name="Hayashi T."/>
            <person name="Toyoda A."/>
            <person name="Oliveira C."/>
            <person name="Osipova E."/>
            <person name="Leigh N.D."/>
            <person name="Simon A."/>
            <person name="Yun M.H."/>
        </authorList>
    </citation>
    <scope>NUCLEOTIDE SEQUENCE</scope>
    <source>
        <strain evidence="2">20211129_DDA</strain>
        <tissue evidence="2">Liver</tissue>
    </source>
</reference>
<gene>
    <name evidence="2" type="ORF">NDU88_001238</name>
</gene>
<feature type="region of interest" description="Disordered" evidence="1">
    <location>
        <begin position="1"/>
        <end position="47"/>
    </location>
</feature>
<dbReference type="AlphaFoldDB" id="A0AAV7P6J4"/>
<organism evidence="2 3">
    <name type="scientific">Pleurodeles waltl</name>
    <name type="common">Iberian ribbed newt</name>
    <dbReference type="NCBI Taxonomy" id="8319"/>
    <lineage>
        <taxon>Eukaryota</taxon>
        <taxon>Metazoa</taxon>
        <taxon>Chordata</taxon>
        <taxon>Craniata</taxon>
        <taxon>Vertebrata</taxon>
        <taxon>Euteleostomi</taxon>
        <taxon>Amphibia</taxon>
        <taxon>Batrachia</taxon>
        <taxon>Caudata</taxon>
        <taxon>Salamandroidea</taxon>
        <taxon>Salamandridae</taxon>
        <taxon>Pleurodelinae</taxon>
        <taxon>Pleurodeles</taxon>
    </lineage>
</organism>
<sequence length="226" mass="25750">MNGDRKSEGRRTRKEGVLTREGERSTKLRHSGKPAKEQTDRHRTTQEAPACCRKFPGNQMRLGGASREATIPLCRPATQRGKPSLPAHVISGVASRIQNPVCYKMEQVVHQLCNGQRKLEWALEKHMKQEEVDRTMFARSMVRLQKYVPGKDPMAFFLNFERAARASAWPTERWPFYLAQLITGEAQVAYQIINRYGFNRLCGGETVYYERVGGWKTGSCEEGTTV</sequence>
<name>A0AAV7P6J4_PLEWA</name>
<feature type="compositionally biased region" description="Basic and acidic residues" evidence="1">
    <location>
        <begin position="1"/>
        <end position="26"/>
    </location>
</feature>
<evidence type="ECO:0000256" key="1">
    <source>
        <dbReference type="SAM" id="MobiDB-lite"/>
    </source>
</evidence>
<dbReference type="EMBL" id="JANPWB010000011">
    <property type="protein sequence ID" value="KAJ1122754.1"/>
    <property type="molecule type" value="Genomic_DNA"/>
</dbReference>
<protein>
    <submittedName>
        <fullName evidence="2">Uncharacterized protein</fullName>
    </submittedName>
</protein>
<comment type="caution">
    <text evidence="2">The sequence shown here is derived from an EMBL/GenBank/DDBJ whole genome shotgun (WGS) entry which is preliminary data.</text>
</comment>
<accession>A0AAV7P6J4</accession>
<proteinExistence type="predicted"/>
<keyword evidence="3" id="KW-1185">Reference proteome</keyword>
<evidence type="ECO:0000313" key="2">
    <source>
        <dbReference type="EMBL" id="KAJ1122754.1"/>
    </source>
</evidence>
<dbReference type="Proteomes" id="UP001066276">
    <property type="component" value="Chromosome 7"/>
</dbReference>
<evidence type="ECO:0000313" key="3">
    <source>
        <dbReference type="Proteomes" id="UP001066276"/>
    </source>
</evidence>